<dbReference type="PANTHER" id="PTHR34591">
    <property type="entry name" value="OS03G0653100 PROTEIN-RELATED"/>
    <property type="match status" value="1"/>
</dbReference>
<reference evidence="2" key="2">
    <citation type="submission" date="2013-12" db="EMBL/GenBank/DDBJ databases">
        <authorList>
            <person name="Yu Y."/>
            <person name="Lee S."/>
            <person name="de Baynast K."/>
            <person name="Wissotski M."/>
            <person name="Liu L."/>
            <person name="Talag J."/>
            <person name="Goicoechea J."/>
            <person name="Angelova A."/>
            <person name="Jetty R."/>
            <person name="Kudrna D."/>
            <person name="Golser W."/>
            <person name="Rivera L."/>
            <person name="Zhang J."/>
            <person name="Wing R."/>
        </authorList>
    </citation>
    <scope>NUCLEOTIDE SEQUENCE</scope>
</reference>
<dbReference type="Gramene" id="LPERR03G23900.1">
    <property type="protein sequence ID" value="LPERR03G23900.1"/>
    <property type="gene ID" value="LPERR03G23900"/>
</dbReference>
<protein>
    <submittedName>
        <fullName evidence="1">Uncharacterized protein</fullName>
    </submittedName>
</protein>
<evidence type="ECO:0000313" key="1">
    <source>
        <dbReference type="EnsemblPlants" id="LPERR03G23900.1"/>
    </source>
</evidence>
<dbReference type="HOGENOM" id="CLU_2625538_0_0_1"/>
<proteinExistence type="predicted"/>
<dbReference type="Proteomes" id="UP000032180">
    <property type="component" value="Chromosome 3"/>
</dbReference>
<reference evidence="1" key="3">
    <citation type="submission" date="2015-04" db="UniProtKB">
        <authorList>
            <consortium name="EnsemblPlants"/>
        </authorList>
    </citation>
    <scope>IDENTIFICATION</scope>
</reference>
<dbReference type="EnsemblPlants" id="LPERR03G23900.1">
    <property type="protein sequence ID" value="LPERR03G23900.1"/>
    <property type="gene ID" value="LPERR03G23900"/>
</dbReference>
<name>A0A0D9VX86_9ORYZ</name>
<sequence length="78" mass="9136">MESRPIRPIVQTRLRIRPVGLRIQLFKIQRLPQEYRDLKNSAWPPLQLVLDVFSSRTGKWEKRSFFREGDAVGTVASV</sequence>
<reference evidence="1 2" key="1">
    <citation type="submission" date="2012-08" db="EMBL/GenBank/DDBJ databases">
        <title>Oryza genome evolution.</title>
        <authorList>
            <person name="Wing R.A."/>
        </authorList>
    </citation>
    <scope>NUCLEOTIDE SEQUENCE</scope>
</reference>
<accession>A0A0D9VX86</accession>
<evidence type="ECO:0000313" key="2">
    <source>
        <dbReference type="Proteomes" id="UP000032180"/>
    </source>
</evidence>
<dbReference type="AlphaFoldDB" id="A0A0D9VX86"/>
<organism evidence="1 2">
    <name type="scientific">Leersia perrieri</name>
    <dbReference type="NCBI Taxonomy" id="77586"/>
    <lineage>
        <taxon>Eukaryota</taxon>
        <taxon>Viridiplantae</taxon>
        <taxon>Streptophyta</taxon>
        <taxon>Embryophyta</taxon>
        <taxon>Tracheophyta</taxon>
        <taxon>Spermatophyta</taxon>
        <taxon>Magnoliopsida</taxon>
        <taxon>Liliopsida</taxon>
        <taxon>Poales</taxon>
        <taxon>Poaceae</taxon>
        <taxon>BOP clade</taxon>
        <taxon>Oryzoideae</taxon>
        <taxon>Oryzeae</taxon>
        <taxon>Oryzinae</taxon>
        <taxon>Leersia</taxon>
    </lineage>
</organism>
<keyword evidence="2" id="KW-1185">Reference proteome</keyword>